<dbReference type="GO" id="GO:0004519">
    <property type="term" value="F:endonuclease activity"/>
    <property type="evidence" value="ECO:0007669"/>
    <property type="project" value="UniProtKB-KW"/>
</dbReference>
<feature type="domain" description="DNA/RNA non-specific endonuclease/pyrophosphatase/phosphodiesterase" evidence="2">
    <location>
        <begin position="25"/>
        <end position="190"/>
    </location>
</feature>
<evidence type="ECO:0000259" key="2">
    <source>
        <dbReference type="SMART" id="SM00892"/>
    </source>
</evidence>
<keyword evidence="4" id="KW-1185">Reference proteome</keyword>
<dbReference type="GO" id="GO:0016787">
    <property type="term" value="F:hydrolase activity"/>
    <property type="evidence" value="ECO:0007669"/>
    <property type="project" value="InterPro"/>
</dbReference>
<dbReference type="SMART" id="SM00892">
    <property type="entry name" value="Endonuclease_NS"/>
    <property type="match status" value="1"/>
</dbReference>
<protein>
    <submittedName>
        <fullName evidence="3">DNA/RNA endonuclease G</fullName>
    </submittedName>
</protein>
<dbReference type="Gene3D" id="3.40.570.10">
    <property type="entry name" value="Extracellular Endonuclease, subunit A"/>
    <property type="match status" value="1"/>
</dbReference>
<keyword evidence="3" id="KW-0255">Endonuclease</keyword>
<dbReference type="InterPro" id="IPR040255">
    <property type="entry name" value="Non-specific_endonuclease"/>
</dbReference>
<dbReference type="InterPro" id="IPR020821">
    <property type="entry name" value="ENPP1-3/EXOG-like_nuc-like"/>
</dbReference>
<evidence type="ECO:0000313" key="3">
    <source>
        <dbReference type="EMBL" id="QQO91691.1"/>
    </source>
</evidence>
<organism evidence="3 4">
    <name type="scientific">Flavobacterium phage vB_FspM_immuto_2-6A</name>
    <dbReference type="NCBI Taxonomy" id="2801477"/>
    <lineage>
        <taxon>Viruses</taxon>
        <taxon>Duplodnaviria</taxon>
        <taxon>Heunggongvirae</taxon>
        <taxon>Uroviricota</taxon>
        <taxon>Caudoviricetes</taxon>
        <taxon>Immutovirus</taxon>
        <taxon>Immutovirus immuto</taxon>
    </lineage>
</organism>
<dbReference type="GO" id="GO:0003676">
    <property type="term" value="F:nucleic acid binding"/>
    <property type="evidence" value="ECO:0007669"/>
    <property type="project" value="InterPro"/>
</dbReference>
<accession>A0A7T8ER71</accession>
<name>A0A7T8ER71_9CAUD</name>
<dbReference type="EMBL" id="MW353175">
    <property type="protein sequence ID" value="QQO91691.1"/>
    <property type="molecule type" value="Genomic_DNA"/>
</dbReference>
<dbReference type="Pfam" id="PF01223">
    <property type="entry name" value="Endonuclease_NS"/>
    <property type="match status" value="1"/>
</dbReference>
<dbReference type="SUPFAM" id="SSF54060">
    <property type="entry name" value="His-Me finger endonucleases"/>
    <property type="match status" value="1"/>
</dbReference>
<evidence type="ECO:0000259" key="1">
    <source>
        <dbReference type="SMART" id="SM00477"/>
    </source>
</evidence>
<keyword evidence="3" id="KW-0540">Nuclease</keyword>
<dbReference type="PANTHER" id="PTHR13966:SF5">
    <property type="entry name" value="ENDONUCLEASE G, MITOCHONDRIAL"/>
    <property type="match status" value="1"/>
</dbReference>
<dbReference type="GO" id="GO:0046872">
    <property type="term" value="F:metal ion binding"/>
    <property type="evidence" value="ECO:0007669"/>
    <property type="project" value="InterPro"/>
</dbReference>
<reference evidence="3 4" key="1">
    <citation type="submission" date="2020-12" db="EMBL/GenBank/DDBJ databases">
        <title>Dynamics of Baltic Sea phages driven by environmental changes.</title>
        <authorList>
            <person name="Hoetzinger M."/>
            <person name="Nilsson E."/>
            <person name="Holmfeldt K."/>
        </authorList>
    </citation>
    <scope>NUCLEOTIDE SEQUENCE [LARGE SCALE GENOMIC DNA]</scope>
</reference>
<gene>
    <name evidence="3" type="ORF">immuto26A_12</name>
</gene>
<dbReference type="Proteomes" id="UP000595566">
    <property type="component" value="Segment"/>
</dbReference>
<dbReference type="InterPro" id="IPR044925">
    <property type="entry name" value="His-Me_finger_sf"/>
</dbReference>
<feature type="domain" description="ENPP1-3/EXOG-like endonuclease/phosphodiesterase" evidence="1">
    <location>
        <begin position="26"/>
        <end position="192"/>
    </location>
</feature>
<keyword evidence="3" id="KW-0378">Hydrolase</keyword>
<evidence type="ECO:0000313" key="4">
    <source>
        <dbReference type="Proteomes" id="UP000595566"/>
    </source>
</evidence>
<sequence length="192" mass="22546">MKKIFLLLLLPLLSFSQLRDSVYVKTDIYEVMYSETLEQPLWVKYQVQCTGAGASRKGMDFYTDKEIHTSDAKDYAYNEWDKGHMAPAADFNCTREMLYKTFSYLNCSLQQERLNRVHWRLLEDYERSLAYSEGPVDVEIKIIFDKNPRRVPAGAAIPSAYLKTIKTSKKTLKFYFLNERPIKDTFADYQIK</sequence>
<dbReference type="InterPro" id="IPR001604">
    <property type="entry name" value="Endo_G_ENPP1-like_dom"/>
</dbReference>
<dbReference type="PANTHER" id="PTHR13966">
    <property type="entry name" value="ENDONUCLEASE RELATED"/>
    <property type="match status" value="1"/>
</dbReference>
<dbReference type="SMART" id="SM00477">
    <property type="entry name" value="NUC"/>
    <property type="match status" value="1"/>
</dbReference>
<dbReference type="InterPro" id="IPR044929">
    <property type="entry name" value="DNA/RNA_non-sp_Endonuclease_sf"/>
</dbReference>
<proteinExistence type="predicted"/>